<keyword evidence="2" id="KW-0732">Signal</keyword>
<proteinExistence type="predicted"/>
<protein>
    <recommendedName>
        <fullName evidence="5">Asl1-like glycosyl hydrolase catalytic domain-containing protein</fullName>
    </recommendedName>
</protein>
<feature type="signal peptide" evidence="2">
    <location>
        <begin position="1"/>
        <end position="23"/>
    </location>
</feature>
<evidence type="ECO:0000313" key="4">
    <source>
        <dbReference type="Proteomes" id="UP001499843"/>
    </source>
</evidence>
<feature type="chain" id="PRO_5046185187" description="Asl1-like glycosyl hydrolase catalytic domain-containing protein" evidence="2">
    <location>
        <begin position="24"/>
        <end position="405"/>
    </location>
</feature>
<keyword evidence="4" id="KW-1185">Reference proteome</keyword>
<sequence length="405" mass="45141">MLRRLSLVALTAVLATVSPLTHAATATASEGKPVNRPMPAASEGKPVNPPLPAAHGALGANFNQNLDALDYRELRESGTRWVRGFYPMPATDQGDPAGHFAISTITDAGRRGYDTILSLKWPYNTASFPQPGSAAMAAELARLDRVLPAVLNKVDILAIGNEPFIESLPAERDERLNVFYETVARHVIAYRREHCGPGCRTTLYMGALNRLDLADRRTPAAERWMTFVRETPEIQGVDIHPHIPAPGNAQAFLDYILPRMRADQTYLVTEFSLVWYWKQHLQDPVSASFASRYGFAPDTRVWEVIKAAIDSPFSRKQWSDFLTSSTWFVEQAGFLREQMALYRGTGRLAVATYGFKQDDLMVQNFGPGKDPWLLNSVFAPYTVKGRGDGLSAPNYWLKDFKALQH</sequence>
<evidence type="ECO:0000256" key="1">
    <source>
        <dbReference type="SAM" id="MobiDB-lite"/>
    </source>
</evidence>
<gene>
    <name evidence="3" type="ORF">GCM10009850_078960</name>
</gene>
<accession>A0ABP5PLM9</accession>
<evidence type="ECO:0000313" key="3">
    <source>
        <dbReference type="EMBL" id="GAA2212434.1"/>
    </source>
</evidence>
<evidence type="ECO:0000256" key="2">
    <source>
        <dbReference type="SAM" id="SignalP"/>
    </source>
</evidence>
<name>A0ABP5PLM9_9ACTN</name>
<evidence type="ECO:0008006" key="5">
    <source>
        <dbReference type="Google" id="ProtNLM"/>
    </source>
</evidence>
<dbReference type="EMBL" id="BAAAQX010000026">
    <property type="protein sequence ID" value="GAA2212434.1"/>
    <property type="molecule type" value="Genomic_DNA"/>
</dbReference>
<dbReference type="RefSeq" id="WP_344486929.1">
    <property type="nucleotide sequence ID" value="NZ_BAAAQX010000026.1"/>
</dbReference>
<organism evidence="3 4">
    <name type="scientific">Nonomuraea monospora</name>
    <dbReference type="NCBI Taxonomy" id="568818"/>
    <lineage>
        <taxon>Bacteria</taxon>
        <taxon>Bacillati</taxon>
        <taxon>Actinomycetota</taxon>
        <taxon>Actinomycetes</taxon>
        <taxon>Streptosporangiales</taxon>
        <taxon>Streptosporangiaceae</taxon>
        <taxon>Nonomuraea</taxon>
    </lineage>
</organism>
<reference evidence="4" key="1">
    <citation type="journal article" date="2019" name="Int. J. Syst. Evol. Microbiol.">
        <title>The Global Catalogue of Microorganisms (GCM) 10K type strain sequencing project: providing services to taxonomists for standard genome sequencing and annotation.</title>
        <authorList>
            <consortium name="The Broad Institute Genomics Platform"/>
            <consortium name="The Broad Institute Genome Sequencing Center for Infectious Disease"/>
            <person name="Wu L."/>
            <person name="Ma J."/>
        </authorList>
    </citation>
    <scope>NUCLEOTIDE SEQUENCE [LARGE SCALE GENOMIC DNA]</scope>
    <source>
        <strain evidence="4">JCM 16114</strain>
    </source>
</reference>
<dbReference type="Proteomes" id="UP001499843">
    <property type="component" value="Unassembled WGS sequence"/>
</dbReference>
<comment type="caution">
    <text evidence="3">The sequence shown here is derived from an EMBL/GenBank/DDBJ whole genome shotgun (WGS) entry which is preliminary data.</text>
</comment>
<feature type="region of interest" description="Disordered" evidence="1">
    <location>
        <begin position="25"/>
        <end position="45"/>
    </location>
</feature>